<proteinExistence type="predicted"/>
<accession>A0A450UUI3</accession>
<evidence type="ECO:0000256" key="1">
    <source>
        <dbReference type="SAM" id="MobiDB-lite"/>
    </source>
</evidence>
<sequence length="120" mass="13558">MDLFTTLTELDTLAESVASQIDDTRLAVGGEAMQEAIRVYDYVKTGAKTTPGLKPVARSVGRALSKDGRTEEVGRFGGIMRRGGNERRRRHPWDAGTQRWDAQYRRRVFETQRRVANTLC</sequence>
<evidence type="ECO:0000313" key="2">
    <source>
        <dbReference type="EMBL" id="VFJ95326.1"/>
    </source>
</evidence>
<dbReference type="AlphaFoldDB" id="A0A450UUI3"/>
<gene>
    <name evidence="2" type="ORF">BECKH772A_GA0070896_1008516</name>
    <name evidence="3" type="ORF">BECKH772B_GA0070898_1008816</name>
    <name evidence="4" type="ORF">BECKH772C_GA0070978_1008416</name>
</gene>
<feature type="region of interest" description="Disordered" evidence="1">
    <location>
        <begin position="75"/>
        <end position="96"/>
    </location>
</feature>
<dbReference type="EMBL" id="CAADFG010000085">
    <property type="protein sequence ID" value="VFJ95326.1"/>
    <property type="molecule type" value="Genomic_DNA"/>
</dbReference>
<reference evidence="3" key="1">
    <citation type="submission" date="2019-02" db="EMBL/GenBank/DDBJ databases">
        <authorList>
            <person name="Gruber-Vodicka R. H."/>
            <person name="Seah K. B. B."/>
        </authorList>
    </citation>
    <scope>NUCLEOTIDE SEQUENCE</scope>
    <source>
        <strain evidence="4">BECK_SA2B12</strain>
        <strain evidence="2">BECK_SA2B15</strain>
        <strain evidence="3">BECK_SA2B20</strain>
    </source>
</reference>
<protein>
    <submittedName>
        <fullName evidence="3">Uncharacterized protein</fullName>
    </submittedName>
</protein>
<organism evidence="3">
    <name type="scientific">Candidatus Kentrum eta</name>
    <dbReference type="NCBI Taxonomy" id="2126337"/>
    <lineage>
        <taxon>Bacteria</taxon>
        <taxon>Pseudomonadati</taxon>
        <taxon>Pseudomonadota</taxon>
        <taxon>Gammaproteobacteria</taxon>
        <taxon>Candidatus Kentrum</taxon>
    </lineage>
</organism>
<dbReference type="EMBL" id="CAADFJ010000084">
    <property type="protein sequence ID" value="VFK02210.1"/>
    <property type="molecule type" value="Genomic_DNA"/>
</dbReference>
<name>A0A450UUI3_9GAMM</name>
<evidence type="ECO:0000313" key="4">
    <source>
        <dbReference type="EMBL" id="VFK02210.1"/>
    </source>
</evidence>
<evidence type="ECO:0000313" key="3">
    <source>
        <dbReference type="EMBL" id="VFJ96214.1"/>
    </source>
</evidence>
<dbReference type="EMBL" id="CAADFI010000088">
    <property type="protein sequence ID" value="VFJ96214.1"/>
    <property type="molecule type" value="Genomic_DNA"/>
</dbReference>